<protein>
    <submittedName>
        <fullName evidence="1">Uncharacterized protein</fullName>
    </submittedName>
</protein>
<organism evidence="1 2">
    <name type="scientific">Sporanaerobium hydrogeniformans</name>
    <dbReference type="NCBI Taxonomy" id="3072179"/>
    <lineage>
        <taxon>Bacteria</taxon>
        <taxon>Bacillati</taxon>
        <taxon>Bacillota</taxon>
        <taxon>Clostridia</taxon>
        <taxon>Lachnospirales</taxon>
        <taxon>Lachnospiraceae</taxon>
        <taxon>Sporanaerobium</taxon>
    </lineage>
</organism>
<evidence type="ECO:0000313" key="1">
    <source>
        <dbReference type="EMBL" id="PHV71558.1"/>
    </source>
</evidence>
<gene>
    <name evidence="1" type="ORF">CS063_03030</name>
</gene>
<name>A0AC61DFG4_9FIRM</name>
<proteinExistence type="predicted"/>
<accession>A0AC61DFG4</accession>
<dbReference type="EMBL" id="PEDL01000002">
    <property type="protein sequence ID" value="PHV71558.1"/>
    <property type="molecule type" value="Genomic_DNA"/>
</dbReference>
<sequence>MKMKGKKMIVKDFYVKPKHYKPRKIIYLLLFAIILSGMLYQGISISLSAKDYARVGQLLAIDDTLMHVYTGGSGDATFVLASSIGTPSPYAALSPLHEKLASLGKVVVYDKPGYGWSELTKAPRDLDTLTSEIHAILEKSGRQAPYILVAHSTGSLEMLRFAQRYPEEVSGILLIDGASPSFCRDYNNIMIAESFLLNFSRHLGILRLGEHLGYFQYALSPNPDLKEDIQVISKGLALEKLWNRNALEEQLRIKNNAEIVLEGGNLGSIPLYFLTSQANIYGNWTKTQQEFFSLSTEAKQFVISGSSEQLERKDLPTILSACEQLVTFLQPEEN</sequence>
<evidence type="ECO:0000313" key="2">
    <source>
        <dbReference type="Proteomes" id="UP000224460"/>
    </source>
</evidence>
<comment type="caution">
    <text evidence="1">The sequence shown here is derived from an EMBL/GenBank/DDBJ whole genome shotgun (WGS) entry which is preliminary data.</text>
</comment>
<reference evidence="1" key="1">
    <citation type="submission" date="2017-10" db="EMBL/GenBank/DDBJ databases">
        <title>Genome sequence of cellulolytic Lachnospiraceae bacterium XHS1971 isolated from hotspring sediment.</title>
        <authorList>
            <person name="Vasudevan G."/>
            <person name="Joshi A.J."/>
            <person name="Hivarkar S."/>
            <person name="Lanjekar V.B."/>
            <person name="Dhakephalkar P.K."/>
            <person name="Dagar S."/>
        </authorList>
    </citation>
    <scope>NUCLEOTIDE SEQUENCE</scope>
    <source>
        <strain evidence="1">XHS1971</strain>
    </source>
</reference>
<keyword evidence="2" id="KW-1185">Reference proteome</keyword>
<dbReference type="Proteomes" id="UP000224460">
    <property type="component" value="Unassembled WGS sequence"/>
</dbReference>